<dbReference type="SUPFAM" id="SSF48452">
    <property type="entry name" value="TPR-like"/>
    <property type="match status" value="1"/>
</dbReference>
<evidence type="ECO:0000256" key="2">
    <source>
        <dbReference type="ARBA" id="ARBA00022803"/>
    </source>
</evidence>
<dbReference type="InterPro" id="IPR019734">
    <property type="entry name" value="TPR_rpt"/>
</dbReference>
<feature type="compositionally biased region" description="Polar residues" evidence="3">
    <location>
        <begin position="742"/>
        <end position="756"/>
    </location>
</feature>
<evidence type="ECO:0000256" key="3">
    <source>
        <dbReference type="SAM" id="MobiDB-lite"/>
    </source>
</evidence>
<dbReference type="PANTHER" id="PTHR44943:SF8">
    <property type="entry name" value="TPR REPEAT-CONTAINING PROTEIN MJ0263"/>
    <property type="match status" value="1"/>
</dbReference>
<reference evidence="4" key="1">
    <citation type="submission" date="2019-02" db="EMBL/GenBank/DDBJ databases">
        <authorList>
            <person name="Gruber-Vodicka R. H."/>
            <person name="Seah K. B. B."/>
        </authorList>
    </citation>
    <scope>NUCLEOTIDE SEQUENCE</scope>
    <source>
        <strain evidence="4">BECK_M6</strain>
    </source>
</reference>
<dbReference type="Pfam" id="PF13428">
    <property type="entry name" value="TPR_14"/>
    <property type="match status" value="1"/>
</dbReference>
<dbReference type="Pfam" id="PF13432">
    <property type="entry name" value="TPR_16"/>
    <property type="match status" value="3"/>
</dbReference>
<name>A0A450UPC2_9GAMM</name>
<keyword evidence="2" id="KW-0802">TPR repeat</keyword>
<proteinExistence type="predicted"/>
<dbReference type="SMART" id="SM00028">
    <property type="entry name" value="TPR"/>
    <property type="match status" value="11"/>
</dbReference>
<dbReference type="EMBL" id="CAADFH010000039">
    <property type="protein sequence ID" value="VFJ94377.1"/>
    <property type="molecule type" value="Genomic_DNA"/>
</dbReference>
<organism evidence="4">
    <name type="scientific">Candidatus Kentrum sp. LFY</name>
    <dbReference type="NCBI Taxonomy" id="2126342"/>
    <lineage>
        <taxon>Bacteria</taxon>
        <taxon>Pseudomonadati</taxon>
        <taxon>Pseudomonadota</taxon>
        <taxon>Gammaproteobacteria</taxon>
        <taxon>Candidatus Kentrum</taxon>
    </lineage>
</organism>
<dbReference type="PANTHER" id="PTHR44943">
    <property type="entry name" value="CELLULOSE SYNTHASE OPERON PROTEIN C"/>
    <property type="match status" value="1"/>
</dbReference>
<dbReference type="InterPro" id="IPR011990">
    <property type="entry name" value="TPR-like_helical_dom_sf"/>
</dbReference>
<dbReference type="InterPro" id="IPR051685">
    <property type="entry name" value="Ycf3/AcsC/BcsC/TPR_MFPF"/>
</dbReference>
<feature type="region of interest" description="Disordered" evidence="3">
    <location>
        <begin position="742"/>
        <end position="775"/>
    </location>
</feature>
<dbReference type="SUPFAM" id="SSF48439">
    <property type="entry name" value="Protein prenylyltransferase"/>
    <property type="match status" value="1"/>
</dbReference>
<dbReference type="AlphaFoldDB" id="A0A450UPC2"/>
<keyword evidence="1" id="KW-0677">Repeat</keyword>
<sequence>MTMDSFHKNLQKRFKGSVIPPWLLHFSEDPEAALHDFLRGRALLGHLSGSEPDELLLDWLRGFGTESHYARILDDALTQWIDCHWGEPLLPGTDQDATMTSEAWLSAIDTIAVSPLMDSLQTASPREYPLFGAATLLREKMLADRAFLDDMTEARSRDPQGSAWLALANHQTDRALLDEWWHLVSLPPDEPWYRGEHGLAGLRRLPPENPAFRDSFSKELAEGLGRFGEALWRRAQEGWLPEDIARSEFSALARLTMARGGFRDRWRGYWRHLATRHRGDGFVTWLPISESELEKSKRGKAPWVEPDPAWADRAKTLARALGRPAKETITQAEKLLAEQRNYANFTGNMSFLVRTACNFSGNIRAADPRQALVWARLAKAADSWNAHAWNNEAAALLAMGKRTEALGAYGEAILWFPDDAVPHNGCAEVLKLQGEFDDALAAYDDTILRFPENVVTRNGRAEVLKLQGEFDDALAAYDDTIERFPNDVVARNGRAEVLKFLGRLEEALAAYEETIEDFPNNDVARNGRAEVLKFLGRLEEALAAYDDTIERFPNDVVARNGRAEVLKLQEKLNEALAAYDDTILRFPENVVTRNGRAEVLKLQEKLNEALAAYDDTILRFPENVVTRNGRAEVLKLQEKLNEALAAYDDTILRFPENVVTRNGRAEVLKLQEKLNEALAAYDDTIKRFPKDVVARNGRAEVLKLQGEFDDALAAYDDTIQRFPENVVARTGRDGVLRALEQQEQSAASKQRTSVSQEETRFDKASRPPTRRGVAADIRGRQQIDAPMEAAERPAIVSPKKQALSRKEITILTTDAYLIRRWARQGKEDDPWLDTGIQRERAHDLLTRLSTENDRDPLAAGESGMLSLATGDRQRALELLRAAVKRFPGSPRVRYALARAEREEAMALRDAAAMISRQWQKLIRLDRHLLPLQWLGPLLLLARIPTSDGELRKSIDELASWLFPRFQARDTQDPSFYAWWGKAVYGFLFGTAAVSSSQLDMERVRNNIRIHYRDLVTKEEELVYRHARR</sequence>
<accession>A0A450UPC2</accession>
<dbReference type="Gene3D" id="1.25.40.10">
    <property type="entry name" value="Tetratricopeptide repeat domain"/>
    <property type="match status" value="2"/>
</dbReference>
<evidence type="ECO:0000256" key="1">
    <source>
        <dbReference type="ARBA" id="ARBA00022737"/>
    </source>
</evidence>
<gene>
    <name evidence="4" type="ORF">BECKLFY1418A_GA0070994_103921</name>
</gene>
<evidence type="ECO:0000313" key="4">
    <source>
        <dbReference type="EMBL" id="VFJ94377.1"/>
    </source>
</evidence>
<protein>
    <submittedName>
        <fullName evidence="4">Tetratricopeptide repeat-containing protein</fullName>
    </submittedName>
</protein>